<dbReference type="EMBL" id="CAJEWN010000060">
    <property type="protein sequence ID" value="CAD2155743.1"/>
    <property type="molecule type" value="Genomic_DNA"/>
</dbReference>
<dbReference type="AlphaFoldDB" id="A0A6V7UEM0"/>
<accession>A0A6V7UEM0</accession>
<sequence length="149" mass="16851">MKFVKVSVFKEGIFVESNDYCSNVNGGFSIISTKESKYVFDEIKPDKQIESVLSINGGIGKLEVIETNFFFVFRQQTWMHIDDVESNNKIKLNGGVSVKFNGIGNTFHEEEIKDGRANIELIKNSRFGGFSSRKTVITIEDGNWNHVTT</sequence>
<protein>
    <submittedName>
        <fullName evidence="1">Uncharacterized protein</fullName>
    </submittedName>
</protein>
<evidence type="ECO:0000313" key="2">
    <source>
        <dbReference type="Proteomes" id="UP000580250"/>
    </source>
</evidence>
<proteinExistence type="predicted"/>
<name>A0A6V7UEM0_MELEN</name>
<comment type="caution">
    <text evidence="1">The sequence shown here is derived from an EMBL/GenBank/DDBJ whole genome shotgun (WGS) entry which is preliminary data.</text>
</comment>
<dbReference type="Proteomes" id="UP000580250">
    <property type="component" value="Unassembled WGS sequence"/>
</dbReference>
<reference evidence="1 2" key="1">
    <citation type="submission" date="2020-08" db="EMBL/GenBank/DDBJ databases">
        <authorList>
            <person name="Koutsovoulos G."/>
            <person name="Danchin GJ E."/>
        </authorList>
    </citation>
    <scope>NUCLEOTIDE SEQUENCE [LARGE SCALE GENOMIC DNA]</scope>
</reference>
<gene>
    <name evidence="1" type="ORF">MENT_LOCUS11976</name>
</gene>
<organism evidence="1 2">
    <name type="scientific">Meloidogyne enterolobii</name>
    <name type="common">Root-knot nematode worm</name>
    <name type="synonym">Meloidogyne mayaguensis</name>
    <dbReference type="NCBI Taxonomy" id="390850"/>
    <lineage>
        <taxon>Eukaryota</taxon>
        <taxon>Metazoa</taxon>
        <taxon>Ecdysozoa</taxon>
        <taxon>Nematoda</taxon>
        <taxon>Chromadorea</taxon>
        <taxon>Rhabditida</taxon>
        <taxon>Tylenchina</taxon>
        <taxon>Tylenchomorpha</taxon>
        <taxon>Tylenchoidea</taxon>
        <taxon>Meloidogynidae</taxon>
        <taxon>Meloidogyninae</taxon>
        <taxon>Meloidogyne</taxon>
    </lineage>
</organism>
<evidence type="ECO:0000313" key="1">
    <source>
        <dbReference type="EMBL" id="CAD2155743.1"/>
    </source>
</evidence>